<feature type="chain" id="PRO_5020412309" evidence="2">
    <location>
        <begin position="28"/>
        <end position="1369"/>
    </location>
</feature>
<dbReference type="InterPro" id="IPR011050">
    <property type="entry name" value="Pectin_lyase_fold/virulence"/>
</dbReference>
<evidence type="ECO:0000313" key="4">
    <source>
        <dbReference type="Proteomes" id="UP000295662"/>
    </source>
</evidence>
<dbReference type="EMBL" id="SOCA01000002">
    <property type="protein sequence ID" value="TDU73067.1"/>
    <property type="molecule type" value="Genomic_DNA"/>
</dbReference>
<dbReference type="Pfam" id="PF12951">
    <property type="entry name" value="PATR"/>
    <property type="match status" value="5"/>
</dbReference>
<keyword evidence="1 2" id="KW-0732">Signal</keyword>
<name>A0A4R7S767_9BACT</name>
<proteinExistence type="predicted"/>
<sequence>MTASPQPLYRMIVCASLACLMSFPSKAAPFYWDADPATSLNQNGSGTWVAGGDAGTANWTSNNGSPQAVWINGEHTANLGSVNGYTNDGTGGTITLGENITAYRIDKSSRAGAYIIDPGAGYTLTLTGATAGFGNNNTSAAAALTINVSVNGGSNGITKFNNGMVILAADNTWSGGTSISTNAASGTSSVLQIGNGGTTGTLGSGDVTFSTLSSDPGTAQTVLAFNRSDSVSLTQNLVSGTSDPNKGILRQAGTGTLIVASENTGFTGLLQVTSGTLQIGNGATEGSMSTATGATVSSGATLRFDRTDTSSFTGAITGAGRLLKAGSGTLILSGTASTYSGGTIIEAGVLQIANDDALPTGTTVSFVGTGTLDLNTYDQTVGTITVADNMTGTIIGTGSTLTTGATNLVIGGATANASATLNMSGLGTFIFDGATNTLAVGGTLVTSAGTSLNSGTLILAQNNFITAATVNVSNVNAGGGNHENSGTLLLGQANTITAGNFNIGGAFKNQGYVRFNTGVTGGTVTLRGTNAESRMDILIGMHDSNSVIVEQSYFDSTAGTLDALVGTLTLGVTSNRGRPGLGRFSMGLGTLDATTIILGQRLSSAGTTSGLGASPTGTLDLNGGLILVRSLIFADKKDTGLLGTVTGIFNFISGTLRAETLEGGGGSAGVSRLLNWTAGSIETYDASTDLTINDVTLNLVGSAERVFNVATGRTITVSGPINNAGTPAPTSAFTKTGAGTLVLSGTGSTHTGSINLQEGILRTTANDVLSDGASIHFTGSTTLDLQNNSDTISTLDVTLGRTATILGTGGSLTLTGGPDWTIGGDAANTNTVLDMSGLGSFTFDSSSADVNFGAQGNVANNIVTVYLAAQNNIITARSFGISNVTASPTTAQNVGTVYLGQTNTLNATTITIGSFKSLTRLEFDAGIVNGSLKIRATNGTSRANIIVGRGQSSSLGTNALVDLSSGSLDALISTLTIGQNANSGSQASSTTASMLMGTGTLDAVNIILGEMSSTSTNPNYNASGTLTLAGEGTIKVETLTFSNRTSSGNGFANGTFNLEAGVLQAETVQRGAAPKGAALFNWNGGSIQNYDSDTNLTITGVNLTLNGSGTRSFAISAGRTATVNSSLVDGSSVGPAAFTKTGAGALHLLAASTYTGRTTIQEGILLAGNSTGSATGDGGIQILANGTLAGTGRLAPQNTAGLVNQGTLKAGTPGGLSAGALTLDLGDTTGGLNSTGTLSFDLFTNAGDNSGIASAADRLIITDALASEINLTGTLHLGLGEGSTLTSESFSEGDRWLLVDWSGLTGGLPGVSFSQINSPDISLPTELKWTYEFDTTGLYAVVTIVPEPGRAFLVSIGLCLGLLRRRRDR</sequence>
<dbReference type="Proteomes" id="UP000295662">
    <property type="component" value="Unassembled WGS sequence"/>
</dbReference>
<reference evidence="3 4" key="1">
    <citation type="submission" date="2019-03" db="EMBL/GenBank/DDBJ databases">
        <title>Genomic Encyclopedia of Archaeal and Bacterial Type Strains, Phase II (KMG-II): from individual species to whole genera.</title>
        <authorList>
            <person name="Goeker M."/>
        </authorList>
    </citation>
    <scope>NUCLEOTIDE SEQUENCE [LARGE SCALE GENOMIC DNA]</scope>
    <source>
        <strain evidence="3 4">ATCC 25309</strain>
    </source>
</reference>
<dbReference type="SUPFAM" id="SSF51126">
    <property type="entry name" value="Pectin lyase-like"/>
    <property type="match status" value="1"/>
</dbReference>
<dbReference type="NCBIfam" id="TIGR02601">
    <property type="entry name" value="autotrns_rpt"/>
    <property type="match status" value="3"/>
</dbReference>
<evidence type="ECO:0000313" key="3">
    <source>
        <dbReference type="EMBL" id="TDU73067.1"/>
    </source>
</evidence>
<dbReference type="InterPro" id="IPR013425">
    <property type="entry name" value="Autotrns_rpt"/>
</dbReference>
<evidence type="ECO:0000256" key="1">
    <source>
        <dbReference type="ARBA" id="ARBA00022729"/>
    </source>
</evidence>
<keyword evidence="4" id="KW-1185">Reference proteome</keyword>
<protein>
    <submittedName>
        <fullName evidence="3">Putative secreted protein with PEP-CTERM sorting signal</fullName>
    </submittedName>
</protein>
<comment type="caution">
    <text evidence="3">The sequence shown here is derived from an EMBL/GenBank/DDBJ whole genome shotgun (WGS) entry which is preliminary data.</text>
</comment>
<gene>
    <name evidence="3" type="ORF">EI77_01534</name>
</gene>
<feature type="signal peptide" evidence="2">
    <location>
        <begin position="1"/>
        <end position="27"/>
    </location>
</feature>
<dbReference type="OrthoDB" id="173897at2"/>
<accession>A0A4R7S767</accession>
<evidence type="ECO:0000256" key="2">
    <source>
        <dbReference type="SAM" id="SignalP"/>
    </source>
</evidence>
<organism evidence="3 4">
    <name type="scientific">Prosthecobacter fusiformis</name>
    <dbReference type="NCBI Taxonomy" id="48464"/>
    <lineage>
        <taxon>Bacteria</taxon>
        <taxon>Pseudomonadati</taxon>
        <taxon>Verrucomicrobiota</taxon>
        <taxon>Verrucomicrobiia</taxon>
        <taxon>Verrucomicrobiales</taxon>
        <taxon>Verrucomicrobiaceae</taxon>
        <taxon>Prosthecobacter</taxon>
    </lineage>
</organism>